<comment type="caution">
    <text evidence="2">The sequence shown here is derived from an EMBL/GenBank/DDBJ whole genome shotgun (WGS) entry which is preliminary data.</text>
</comment>
<gene>
    <name evidence="2" type="ORF">ABTW24_09020</name>
</gene>
<keyword evidence="3" id="KW-1185">Reference proteome</keyword>
<evidence type="ECO:0008006" key="4">
    <source>
        <dbReference type="Google" id="ProtNLM"/>
    </source>
</evidence>
<accession>A0ABV4HB71</accession>
<dbReference type="Proteomes" id="UP001566204">
    <property type="component" value="Unassembled WGS sequence"/>
</dbReference>
<name>A0ABV4HB71_9SPHI</name>
<sequence length="109" mass="11705">MTTLAILKKNAMALVAGLAIIGFSSFKLAKADTYWFEVDASGNITNHISGPGSTCPDTDKPQVCAIELEESYVDLSGPQPQATVSNLNQTQVQNPSGIPFEQTRSRDMD</sequence>
<dbReference type="EMBL" id="JBEOQB010000002">
    <property type="protein sequence ID" value="MEZ0451734.1"/>
    <property type="molecule type" value="Genomic_DNA"/>
</dbReference>
<protein>
    <recommendedName>
        <fullName evidence="4">Secreted protein</fullName>
    </recommendedName>
</protein>
<feature type="compositionally biased region" description="Polar residues" evidence="1">
    <location>
        <begin position="78"/>
        <end position="96"/>
    </location>
</feature>
<organism evidence="2 3">
    <name type="scientific">Sphingobacterium thalpophilum</name>
    <dbReference type="NCBI Taxonomy" id="259"/>
    <lineage>
        <taxon>Bacteria</taxon>
        <taxon>Pseudomonadati</taxon>
        <taxon>Bacteroidota</taxon>
        <taxon>Sphingobacteriia</taxon>
        <taxon>Sphingobacteriales</taxon>
        <taxon>Sphingobacteriaceae</taxon>
        <taxon>Sphingobacterium</taxon>
    </lineage>
</organism>
<proteinExistence type="predicted"/>
<dbReference type="RefSeq" id="WP_370482084.1">
    <property type="nucleotide sequence ID" value="NZ_JBEOQA010000001.1"/>
</dbReference>
<evidence type="ECO:0000313" key="2">
    <source>
        <dbReference type="EMBL" id="MEZ0451734.1"/>
    </source>
</evidence>
<evidence type="ECO:0000256" key="1">
    <source>
        <dbReference type="SAM" id="MobiDB-lite"/>
    </source>
</evidence>
<reference evidence="2 3" key="1">
    <citation type="submission" date="2024-06" db="EMBL/GenBank/DDBJ databases">
        <title>Soil Sphingobacterium thalpophilum.</title>
        <authorList>
            <person name="Yang J."/>
            <person name="Li J."/>
        </authorList>
    </citation>
    <scope>NUCLEOTIDE SEQUENCE [LARGE SCALE GENOMIC DNA]</scope>
    <source>
        <strain evidence="2 3">22g91tb</strain>
    </source>
</reference>
<feature type="region of interest" description="Disordered" evidence="1">
    <location>
        <begin position="77"/>
        <end position="109"/>
    </location>
</feature>
<evidence type="ECO:0000313" key="3">
    <source>
        <dbReference type="Proteomes" id="UP001566204"/>
    </source>
</evidence>